<protein>
    <recommendedName>
        <fullName evidence="13">Signal recognition particle 54 kDa protein</fullName>
    </recommendedName>
</protein>
<dbReference type="PANTHER" id="PTHR11564:SF5">
    <property type="entry name" value="SIGNAL RECOGNITION PARTICLE SUBUNIT SRP54"/>
    <property type="match status" value="1"/>
</dbReference>
<dbReference type="GO" id="GO:0030942">
    <property type="term" value="F:endoplasmic reticulum signal peptide binding"/>
    <property type="evidence" value="ECO:0007669"/>
    <property type="project" value="TreeGrafter"/>
</dbReference>
<comment type="subcellular location">
    <subcellularLocation>
        <location evidence="2 13">Cytoplasm</location>
    </subcellularLocation>
    <subcellularLocation>
        <location evidence="1 13">Endoplasmic reticulum</location>
    </subcellularLocation>
</comment>
<dbReference type="AlphaFoldDB" id="A0A7H9HNL3"/>
<keyword evidence="9 13" id="KW-0342">GTP-binding</keyword>
<dbReference type="InterPro" id="IPR004125">
    <property type="entry name" value="Signal_recog_particle_SRP54_M"/>
</dbReference>
<sequence>MVLADLGKRINSAVNGALSNSQDDYASTVDHMLKGIVTALLESDVNVKLVSKLKNNLKSKLLDSKGDNRSISNGQTKKMIQKAVFDELCDLVDCRTGESFQPKKKKCNVIMFVGLQGSGKTTSCTKLAVYYSRRGYKVGLICADTFRAGAFDQLKQNAIKAHIPFYGSYTETNPVKVAAEGVAKFKKEKFEIIIVDTSGRHQQEQALFQEMVEISNVVKPNQTIMVLDASIGQAAEQQSKAFKESADFGAIILTKMDGHAKGGGAISAVAATNTPIIFIGTGEHMHDLEKFSPKSFVSKLLGIGDIESLLEQFQTVSNKEDTKATMENLQQGKFTLLDFKKQMQTIMKMGPLSNIAQMIPGMGNMMSQVGEEETSKKMKKMIYVLDSMTKEELESDGRLFIDQPSRMVRVAAGSGTSVFEVEMILMQQQMMARMAQSTKAAQQGGNMPGMPGIPGMPKIPGMPRMTPQMMQQAQQRLKQNPSLMKNMQNMLGGSGFPGAGGMPDMNEMMKMMQDPQMQQMARQFGMGM</sequence>
<evidence type="ECO:0000256" key="13">
    <source>
        <dbReference type="RuleBase" id="RU364034"/>
    </source>
</evidence>
<evidence type="ECO:0000256" key="3">
    <source>
        <dbReference type="ARBA" id="ARBA00005450"/>
    </source>
</evidence>
<keyword evidence="10 13" id="KW-0733">Signal recognition particle</keyword>
<comment type="catalytic activity">
    <reaction evidence="12">
        <text>GTP + H2O = GDP + phosphate + H(+)</text>
        <dbReference type="Rhea" id="RHEA:19669"/>
        <dbReference type="ChEBI" id="CHEBI:15377"/>
        <dbReference type="ChEBI" id="CHEBI:15378"/>
        <dbReference type="ChEBI" id="CHEBI:37565"/>
        <dbReference type="ChEBI" id="CHEBI:43474"/>
        <dbReference type="ChEBI" id="CHEBI:58189"/>
        <dbReference type="EC" id="3.6.5.4"/>
    </reaction>
    <physiologicalReaction direction="left-to-right" evidence="12">
        <dbReference type="Rhea" id="RHEA:19670"/>
    </physiologicalReaction>
</comment>
<comment type="similarity">
    <text evidence="3 13">Belongs to the GTP-binding SRP family. SRP54 subfamily.</text>
</comment>
<dbReference type="InterPro" id="IPR000897">
    <property type="entry name" value="SRP54_GTPase_dom"/>
</dbReference>
<evidence type="ECO:0000256" key="5">
    <source>
        <dbReference type="ARBA" id="ARBA00022741"/>
    </source>
</evidence>
<organism evidence="15 16">
    <name type="scientific">Torulaspora globosa</name>
    <dbReference type="NCBI Taxonomy" id="48254"/>
    <lineage>
        <taxon>Eukaryota</taxon>
        <taxon>Fungi</taxon>
        <taxon>Dikarya</taxon>
        <taxon>Ascomycota</taxon>
        <taxon>Saccharomycotina</taxon>
        <taxon>Saccharomycetes</taxon>
        <taxon>Saccharomycetales</taxon>
        <taxon>Saccharomycetaceae</taxon>
        <taxon>Torulaspora</taxon>
    </lineage>
</organism>
<dbReference type="GO" id="GO:0005829">
    <property type="term" value="C:cytosol"/>
    <property type="evidence" value="ECO:0007669"/>
    <property type="project" value="TreeGrafter"/>
</dbReference>
<name>A0A7H9HNL3_9SACH</name>
<dbReference type="GO" id="GO:0008312">
    <property type="term" value="F:7S RNA binding"/>
    <property type="evidence" value="ECO:0007669"/>
    <property type="project" value="UniProtKB-UniRule"/>
</dbReference>
<keyword evidence="6" id="KW-0378">Hydrolase</keyword>
<dbReference type="SUPFAM" id="SSF47364">
    <property type="entry name" value="Domain of the SRP/SRP receptor G-proteins"/>
    <property type="match status" value="1"/>
</dbReference>
<keyword evidence="11 13" id="KW-0687">Ribonucleoprotein</keyword>
<evidence type="ECO:0000256" key="9">
    <source>
        <dbReference type="ARBA" id="ARBA00023134"/>
    </source>
</evidence>
<dbReference type="Pfam" id="PF02881">
    <property type="entry name" value="SRP54_N"/>
    <property type="match status" value="1"/>
</dbReference>
<dbReference type="SUPFAM" id="SSF47446">
    <property type="entry name" value="Signal peptide-binding domain"/>
    <property type="match status" value="1"/>
</dbReference>
<dbReference type="Gene3D" id="1.10.260.30">
    <property type="entry name" value="Signal recognition particle, SRP54 subunit, M-domain"/>
    <property type="match status" value="1"/>
</dbReference>
<dbReference type="SMART" id="SM00382">
    <property type="entry name" value="AAA"/>
    <property type="match status" value="1"/>
</dbReference>
<keyword evidence="16" id="KW-1185">Reference proteome</keyword>
<dbReference type="EMBL" id="CP059268">
    <property type="protein sequence ID" value="QLQ78839.1"/>
    <property type="molecule type" value="Genomic_DNA"/>
</dbReference>
<evidence type="ECO:0000256" key="1">
    <source>
        <dbReference type="ARBA" id="ARBA00004240"/>
    </source>
</evidence>
<dbReference type="InterPro" id="IPR042101">
    <property type="entry name" value="SRP54_N_sf"/>
</dbReference>
<keyword evidence="7 13" id="KW-0256">Endoplasmic reticulum</keyword>
<keyword evidence="8 13" id="KW-0694">RNA-binding</keyword>
<evidence type="ECO:0000256" key="4">
    <source>
        <dbReference type="ARBA" id="ARBA00022490"/>
    </source>
</evidence>
<dbReference type="Gene3D" id="3.40.50.300">
    <property type="entry name" value="P-loop containing nucleotide triphosphate hydrolases"/>
    <property type="match status" value="1"/>
</dbReference>
<evidence type="ECO:0000256" key="6">
    <source>
        <dbReference type="ARBA" id="ARBA00022801"/>
    </source>
</evidence>
<dbReference type="OrthoDB" id="10250817at2759"/>
<dbReference type="Pfam" id="PF00448">
    <property type="entry name" value="SRP54"/>
    <property type="match status" value="1"/>
</dbReference>
<reference evidence="15 16" key="1">
    <citation type="submission" date="2020-06" db="EMBL/GenBank/DDBJ databases">
        <title>The yeast mating-type switching endonuclease HO is a domesticated member of an unorthodox homing genetic element family.</title>
        <authorList>
            <person name="Coughlan A.Y."/>
            <person name="Lombardi L."/>
            <person name="Braun-Galleani S."/>
            <person name="Martos A.R."/>
            <person name="Galeote V."/>
            <person name="Bigey F."/>
            <person name="Dequin S."/>
            <person name="Byrne K.P."/>
            <person name="Wolfe K.H."/>
        </authorList>
    </citation>
    <scope>NUCLEOTIDE SEQUENCE [LARGE SCALE GENOMIC DNA]</scope>
    <source>
        <strain evidence="15 16">CBS2947</strain>
    </source>
</reference>
<dbReference type="CDD" id="cd17875">
    <property type="entry name" value="SRP54_G"/>
    <property type="match status" value="1"/>
</dbReference>
<dbReference type="InterPro" id="IPR003593">
    <property type="entry name" value="AAA+_ATPase"/>
</dbReference>
<dbReference type="SUPFAM" id="SSF52540">
    <property type="entry name" value="P-loop containing nucleoside triphosphate hydrolases"/>
    <property type="match status" value="1"/>
</dbReference>
<dbReference type="InterPro" id="IPR027417">
    <property type="entry name" value="P-loop_NTPase"/>
</dbReference>
<dbReference type="GO" id="GO:0006616">
    <property type="term" value="P:SRP-dependent cotranslational protein targeting to membrane, translocation"/>
    <property type="evidence" value="ECO:0007669"/>
    <property type="project" value="TreeGrafter"/>
</dbReference>
<dbReference type="HAMAP" id="MF_00306">
    <property type="entry name" value="SRP54"/>
    <property type="match status" value="1"/>
</dbReference>
<keyword evidence="4 13" id="KW-0963">Cytoplasm</keyword>
<comment type="function">
    <text evidence="13">Signal-recognition-particle (SRP) assembly has a crucial role in targeting secretory proteins to the rough endoplasmic reticulum (ER) membrane. SRP is required for the cotranslational protein translocation for ER import and preferentially recognizes strongly hydrophobic signal sequences. It is involved in targeting the nascent chain-ribosome (RNC) complex to the ER and is proposed to participate in the arrest of nascent chain elongation during membrane targeting. SRP54 binds to the signal sequence of presecretory protein when they emerge from the ribosomes. SRP54 interacts with the scR1 RNA and mediates the association of the resulting SRP-RNC complex with the signal recognition particle receptor (SR) via its alpha subunit SRP101. Both, SRP54 and SRP101, are locked in their GTP bound forms in the SRP-RNC-SR complex, which dissociates upon transferring the signal sequence to the protein-conducting channel (translocon). After signal sequence transfer, SRP54 and SRP101 act as reciprocal GTPase-activating proteins (GAPs), thereby resolving their association.</text>
</comment>
<dbReference type="Pfam" id="PF02978">
    <property type="entry name" value="SRP_SPB"/>
    <property type="match status" value="1"/>
</dbReference>
<dbReference type="NCBIfam" id="TIGR01425">
    <property type="entry name" value="SRP54_euk"/>
    <property type="match status" value="1"/>
</dbReference>
<comment type="domain">
    <text evidence="13">The NG domain, also named G domain, is a special guanosine triphosphatase (GTPase) domain, which binds GTP and forms a guanosine 5'-triphosphate (GTP)-dependent complex with a homologous NG domain in the SRP receptor subunit srp101. The two NG domains undergo cooperative rearrangements upon their assembly, which culminate in the reciprocal activation of the GTPase activity of one another. SRP receptor compaction upon binding with cargo-loaded SRP and GTPase rearrangement drive SRP-mediated cotranslational protein translocation into the ER.</text>
</comment>
<keyword evidence="5 13" id="KW-0547">Nucleotide-binding</keyword>
<evidence type="ECO:0000313" key="15">
    <source>
        <dbReference type="EMBL" id="QLQ78839.1"/>
    </source>
</evidence>
<comment type="subunit">
    <text evidence="13">Fungal signal recognition particle consists of a 7S RNA molecule (scR1) and at least six protein subunits: srp72, srp68, srp54, sec65, srp21 and srp14.</text>
</comment>
<evidence type="ECO:0000256" key="11">
    <source>
        <dbReference type="ARBA" id="ARBA00023274"/>
    </source>
</evidence>
<dbReference type="GO" id="GO:0003924">
    <property type="term" value="F:GTPase activity"/>
    <property type="evidence" value="ECO:0007669"/>
    <property type="project" value="UniProtKB-UniRule"/>
</dbReference>
<evidence type="ECO:0000259" key="14">
    <source>
        <dbReference type="PROSITE" id="PS00300"/>
    </source>
</evidence>
<dbReference type="GO" id="GO:0005783">
    <property type="term" value="C:endoplasmic reticulum"/>
    <property type="evidence" value="ECO:0007669"/>
    <property type="project" value="UniProtKB-SubCell"/>
</dbReference>
<dbReference type="SMART" id="SM00962">
    <property type="entry name" value="SRP54"/>
    <property type="match status" value="1"/>
</dbReference>
<dbReference type="InterPro" id="IPR022941">
    <property type="entry name" value="SRP54"/>
</dbReference>
<dbReference type="SMART" id="SM00963">
    <property type="entry name" value="SRP54_N"/>
    <property type="match status" value="1"/>
</dbReference>
<dbReference type="GO" id="GO:0005525">
    <property type="term" value="F:GTP binding"/>
    <property type="evidence" value="ECO:0007669"/>
    <property type="project" value="UniProtKB-UniRule"/>
</dbReference>
<dbReference type="FunFam" id="3.40.50.300:FF:000022">
    <property type="entry name" value="Signal recognition particle 54 kDa subunit"/>
    <property type="match status" value="1"/>
</dbReference>
<evidence type="ECO:0000256" key="2">
    <source>
        <dbReference type="ARBA" id="ARBA00004496"/>
    </source>
</evidence>
<feature type="domain" description="SRP54-type proteins GTP-binding" evidence="14">
    <location>
        <begin position="275"/>
        <end position="288"/>
    </location>
</feature>
<evidence type="ECO:0000256" key="7">
    <source>
        <dbReference type="ARBA" id="ARBA00022824"/>
    </source>
</evidence>
<dbReference type="InterPro" id="IPR013822">
    <property type="entry name" value="Signal_recog_particl_SRP54_hlx"/>
</dbReference>
<dbReference type="PROSITE" id="PS00300">
    <property type="entry name" value="SRP54"/>
    <property type="match status" value="1"/>
</dbReference>
<proteinExistence type="inferred from homology"/>
<dbReference type="PANTHER" id="PTHR11564">
    <property type="entry name" value="SIGNAL RECOGNITION PARTICLE 54K PROTEIN SRP54"/>
    <property type="match status" value="1"/>
</dbReference>
<evidence type="ECO:0000256" key="10">
    <source>
        <dbReference type="ARBA" id="ARBA00023135"/>
    </source>
</evidence>
<dbReference type="Proteomes" id="UP000510647">
    <property type="component" value="Chromosome 2"/>
</dbReference>
<dbReference type="FunFam" id="1.10.260.30:FF:000003">
    <property type="entry name" value="Signal recognition particle 54 kDa protein"/>
    <property type="match status" value="1"/>
</dbReference>
<dbReference type="Gene3D" id="1.20.120.140">
    <property type="entry name" value="Signal recognition particle SRP54, nucleotide-binding domain"/>
    <property type="match status" value="1"/>
</dbReference>
<accession>A0A7H9HNL3</accession>
<evidence type="ECO:0000256" key="8">
    <source>
        <dbReference type="ARBA" id="ARBA00022884"/>
    </source>
</evidence>
<dbReference type="GO" id="GO:0005786">
    <property type="term" value="C:signal recognition particle, endoplasmic reticulum targeting"/>
    <property type="evidence" value="ECO:0007669"/>
    <property type="project" value="UniProtKB-UniRule"/>
</dbReference>
<gene>
    <name evidence="15" type="ORF">HG537_0B01870</name>
</gene>
<evidence type="ECO:0000256" key="12">
    <source>
        <dbReference type="ARBA" id="ARBA00048157"/>
    </source>
</evidence>
<evidence type="ECO:0000313" key="16">
    <source>
        <dbReference type="Proteomes" id="UP000510647"/>
    </source>
</evidence>
<dbReference type="InterPro" id="IPR036891">
    <property type="entry name" value="Signal_recog_part_SRP54_M_sf"/>
</dbReference>
<comment type="domain">
    <text evidence="13">The M domain binds the 7SL RNA and the signal sequence of presecretory proteins.</text>
</comment>
<dbReference type="InterPro" id="IPR036225">
    <property type="entry name" value="SRP/SRP_N"/>
</dbReference>
<dbReference type="InterPro" id="IPR006325">
    <property type="entry name" value="SRP54_euk"/>
</dbReference>